<dbReference type="InterPro" id="IPR021462">
    <property type="entry name" value="DUF3114"/>
</dbReference>
<dbReference type="OrthoDB" id="2185727at2"/>
<gene>
    <name evidence="1" type="ORF">C0J00_03945</name>
</gene>
<name>A0A2L0D3B8_9STRE</name>
<protein>
    <submittedName>
        <fullName evidence="1">Uncharacterized protein</fullName>
    </submittedName>
</protein>
<reference evidence="1 2" key="2">
    <citation type="submission" date="2018-02" db="EMBL/GenBank/DDBJ databases">
        <title>Whole genome sequencing analysis of Streptococcus pluranimalium isolated from cattle infected mastitis in China.</title>
        <authorList>
            <person name="Zhang J.-R."/>
            <person name="Hu G.-Z."/>
        </authorList>
    </citation>
    <scope>NUCLEOTIDE SEQUENCE [LARGE SCALE GENOMIC DNA]</scope>
    <source>
        <strain evidence="1 2">TH11417</strain>
    </source>
</reference>
<keyword evidence="2" id="KW-1185">Reference proteome</keyword>
<organism evidence="1 2">
    <name type="scientific">Streptococcus pluranimalium</name>
    <dbReference type="NCBI Taxonomy" id="82348"/>
    <lineage>
        <taxon>Bacteria</taxon>
        <taxon>Bacillati</taxon>
        <taxon>Bacillota</taxon>
        <taxon>Bacilli</taxon>
        <taxon>Lactobacillales</taxon>
        <taxon>Streptococcaceae</taxon>
        <taxon>Streptococcus</taxon>
    </lineage>
</organism>
<dbReference type="KEGG" id="splr:C0J00_03945"/>
<proteinExistence type="predicted"/>
<evidence type="ECO:0000313" key="1">
    <source>
        <dbReference type="EMBL" id="AUW96328.1"/>
    </source>
</evidence>
<sequence length="162" mass="18846">MMTVAYKDTKEGQQKTLDMIYKILGAEVDDNDFLQMTNMKITDSDKTGAYQFTTNMDDALTFDDTFSSIVQDVYPKGLPIETKEGSKTFLRAQETHQFRYYMDKKNNDALRATYPDEANDLERIKRYNGDNPSSKFTGEKARLHNKYQGEPEDYKKHIEQYG</sequence>
<accession>A0A2L0D3B8</accession>
<evidence type="ECO:0000313" key="2">
    <source>
        <dbReference type="Proteomes" id="UP000238956"/>
    </source>
</evidence>
<dbReference type="EMBL" id="CP025536">
    <property type="protein sequence ID" value="AUW96328.1"/>
    <property type="molecule type" value="Genomic_DNA"/>
</dbReference>
<dbReference type="Proteomes" id="UP000238956">
    <property type="component" value="Chromosome"/>
</dbReference>
<reference evidence="1 2" key="1">
    <citation type="submission" date="2017-12" db="EMBL/GenBank/DDBJ databases">
        <authorList>
            <person name="Hurst M.R.H."/>
        </authorList>
    </citation>
    <scope>NUCLEOTIDE SEQUENCE [LARGE SCALE GENOMIC DNA]</scope>
    <source>
        <strain evidence="1 2">TH11417</strain>
    </source>
</reference>
<dbReference type="AlphaFoldDB" id="A0A2L0D3B8"/>
<dbReference type="Pfam" id="PF11311">
    <property type="entry name" value="DUF3114"/>
    <property type="match status" value="1"/>
</dbReference>